<reference evidence="1" key="1">
    <citation type="journal article" date="2015" name="Nature">
        <title>Complex archaea that bridge the gap between prokaryotes and eukaryotes.</title>
        <authorList>
            <person name="Spang A."/>
            <person name="Saw J.H."/>
            <person name="Jorgensen S.L."/>
            <person name="Zaremba-Niedzwiedzka K."/>
            <person name="Martijn J."/>
            <person name="Lind A.E."/>
            <person name="van Eijk R."/>
            <person name="Schleper C."/>
            <person name="Guy L."/>
            <person name="Ettema T.J."/>
        </authorList>
    </citation>
    <scope>NUCLEOTIDE SEQUENCE</scope>
</reference>
<proteinExistence type="predicted"/>
<feature type="non-terminal residue" evidence="1">
    <location>
        <position position="1"/>
    </location>
</feature>
<evidence type="ECO:0000313" key="1">
    <source>
        <dbReference type="EMBL" id="KKL81522.1"/>
    </source>
</evidence>
<dbReference type="InterPro" id="IPR034829">
    <property type="entry name" value="DnaD-like_sf"/>
</dbReference>
<organism evidence="1">
    <name type="scientific">marine sediment metagenome</name>
    <dbReference type="NCBI Taxonomy" id="412755"/>
    <lineage>
        <taxon>unclassified sequences</taxon>
        <taxon>metagenomes</taxon>
        <taxon>ecological metagenomes</taxon>
    </lineage>
</organism>
<name>A0A0F9I2F1_9ZZZZ</name>
<sequence length="54" mass="6211">QLRDLGTELSRRGGVPLDYIRQAFGEAAGATTFHISYVRAVLFDWLRYPRRSAR</sequence>
<dbReference type="SUPFAM" id="SSF158499">
    <property type="entry name" value="DnaD domain-like"/>
    <property type="match status" value="1"/>
</dbReference>
<comment type="caution">
    <text evidence="1">The sequence shown here is derived from an EMBL/GenBank/DDBJ whole genome shotgun (WGS) entry which is preliminary data.</text>
</comment>
<protein>
    <submittedName>
        <fullName evidence="1">Uncharacterized protein</fullName>
    </submittedName>
</protein>
<accession>A0A0F9I2F1</accession>
<dbReference type="EMBL" id="LAZR01022535">
    <property type="protein sequence ID" value="KKL81522.1"/>
    <property type="molecule type" value="Genomic_DNA"/>
</dbReference>
<dbReference type="AlphaFoldDB" id="A0A0F9I2F1"/>
<gene>
    <name evidence="1" type="ORF">LCGC14_1993880</name>
</gene>